<dbReference type="OrthoDB" id="3068835at2759"/>
<keyword evidence="3" id="KW-1185">Reference proteome</keyword>
<dbReference type="PANTHER" id="PTHR38887:SF1">
    <property type="entry name" value="RAS MODIFICATION PROTEIN ERF4"/>
    <property type="match status" value="1"/>
</dbReference>
<dbReference type="EMBL" id="ML769387">
    <property type="protein sequence ID" value="KAE9409506.1"/>
    <property type="molecule type" value="Genomic_DNA"/>
</dbReference>
<dbReference type="PANTHER" id="PTHR38887">
    <property type="entry name" value="CHROMOSOME 21, WHOLE GENOME SHOTGUN SEQUENCE"/>
    <property type="match status" value="1"/>
</dbReference>
<feature type="region of interest" description="Disordered" evidence="1">
    <location>
        <begin position="347"/>
        <end position="373"/>
    </location>
</feature>
<feature type="region of interest" description="Disordered" evidence="1">
    <location>
        <begin position="1"/>
        <end position="40"/>
    </location>
</feature>
<sequence length="543" mass="59523">MSLAPPPSSNSYPREVPSSSTSISSHRTPSAKNPQPTTENLDRDADVLIQNYIFNAPSDIRPPSSGELPLPLCIPQITVNANEGSAFARGYNPALAEVGVSQEMFLDFIDGMNLVIVNSPPLRIVGVAGQLLEFVPHHWARIASTVITTSAQIGTRVLSKTLSDRYLRAANVKLFKPRGLSARLCITPAMLRLVTHDDSLPSSNGDMMDKVGRGVSTLVLKSPIPLPIVGPLAARVIHAVADKPPSVAPSGYDGEQIDPNTSPVVLRRLALVQQKAPGVTLPLVTRGIPPPTQPEGMVDLINAWGVQQDAKKEGKAEKKNEEMRRAWARIQEAGVDGGDYGRAIYERETGSKSRSRSPMPMPTPMPASTGPPSDYYYSGNGHVIDPRAGACNRNGHGMYPGAAAYDGNGYGMDPRAGAYYDKHTRKQIKKEEKHMRKAAKKEGKSQRKAQHKGLLSGMSKVERKVKKADLLEHWATQQAIWIVIMPAEEDEKIKDIEIAEDPANEERIDEESWKRVMESEKREIEKHANERYELESSDSDSED</sequence>
<accession>A0A6A4IFX4</accession>
<feature type="compositionally biased region" description="Low complexity" evidence="1">
    <location>
        <begin position="17"/>
        <end position="30"/>
    </location>
</feature>
<name>A0A6A4IFX4_9AGAR</name>
<feature type="compositionally biased region" description="Basic and acidic residues" evidence="1">
    <location>
        <begin position="435"/>
        <end position="445"/>
    </location>
</feature>
<feature type="compositionally biased region" description="Basic and acidic residues" evidence="1">
    <location>
        <begin position="504"/>
        <end position="516"/>
    </location>
</feature>
<evidence type="ECO:0000256" key="1">
    <source>
        <dbReference type="SAM" id="MobiDB-lite"/>
    </source>
</evidence>
<gene>
    <name evidence="2" type="ORF">BT96DRAFT_1012498</name>
</gene>
<proteinExistence type="predicted"/>
<reference evidence="2" key="1">
    <citation type="journal article" date="2019" name="Environ. Microbiol.">
        <title>Fungal ecological strategies reflected in gene transcription - a case study of two litter decomposers.</title>
        <authorList>
            <person name="Barbi F."/>
            <person name="Kohler A."/>
            <person name="Barry K."/>
            <person name="Baskaran P."/>
            <person name="Daum C."/>
            <person name="Fauchery L."/>
            <person name="Ihrmark K."/>
            <person name="Kuo A."/>
            <person name="LaButti K."/>
            <person name="Lipzen A."/>
            <person name="Morin E."/>
            <person name="Grigoriev I.V."/>
            <person name="Henrissat B."/>
            <person name="Lindahl B."/>
            <person name="Martin F."/>
        </authorList>
    </citation>
    <scope>NUCLEOTIDE SEQUENCE</scope>
    <source>
        <strain evidence="2">JB14</strain>
    </source>
</reference>
<dbReference type="AlphaFoldDB" id="A0A6A4IFX4"/>
<evidence type="ECO:0000313" key="3">
    <source>
        <dbReference type="Proteomes" id="UP000799118"/>
    </source>
</evidence>
<feature type="region of interest" description="Disordered" evidence="1">
    <location>
        <begin position="496"/>
        <end position="516"/>
    </location>
</feature>
<feature type="compositionally biased region" description="Basic and acidic residues" evidence="1">
    <location>
        <begin position="524"/>
        <end position="534"/>
    </location>
</feature>
<feature type="region of interest" description="Disordered" evidence="1">
    <location>
        <begin position="524"/>
        <end position="543"/>
    </location>
</feature>
<protein>
    <submittedName>
        <fullName evidence="2">Uncharacterized protein</fullName>
    </submittedName>
</protein>
<dbReference type="Proteomes" id="UP000799118">
    <property type="component" value="Unassembled WGS sequence"/>
</dbReference>
<feature type="region of interest" description="Disordered" evidence="1">
    <location>
        <begin position="435"/>
        <end position="455"/>
    </location>
</feature>
<organism evidence="2 3">
    <name type="scientific">Gymnopus androsaceus JB14</name>
    <dbReference type="NCBI Taxonomy" id="1447944"/>
    <lineage>
        <taxon>Eukaryota</taxon>
        <taxon>Fungi</taxon>
        <taxon>Dikarya</taxon>
        <taxon>Basidiomycota</taxon>
        <taxon>Agaricomycotina</taxon>
        <taxon>Agaricomycetes</taxon>
        <taxon>Agaricomycetidae</taxon>
        <taxon>Agaricales</taxon>
        <taxon>Marasmiineae</taxon>
        <taxon>Omphalotaceae</taxon>
        <taxon>Gymnopus</taxon>
    </lineage>
</organism>
<dbReference type="InterPro" id="IPR053221">
    <property type="entry name" value="Burnettramic_acid_biosynth"/>
</dbReference>
<evidence type="ECO:0000313" key="2">
    <source>
        <dbReference type="EMBL" id="KAE9409506.1"/>
    </source>
</evidence>